<dbReference type="Gene3D" id="3.40.190.10">
    <property type="entry name" value="Periplasmic binding protein-like II"/>
    <property type="match status" value="1"/>
</dbReference>
<evidence type="ECO:0000313" key="3">
    <source>
        <dbReference type="EMBL" id="MCK0209451.1"/>
    </source>
</evidence>
<dbReference type="PANTHER" id="PTHR42928:SF1">
    <property type="entry name" value="BLR4371 PROTEIN"/>
    <property type="match status" value="1"/>
</dbReference>
<accession>A0ABT0DQ92</accession>
<keyword evidence="2" id="KW-0732">Signal</keyword>
<dbReference type="RefSeq" id="WP_247201960.1">
    <property type="nucleotide sequence ID" value="NZ_JALKCG010000007.1"/>
</dbReference>
<dbReference type="InterPro" id="IPR006311">
    <property type="entry name" value="TAT_signal"/>
</dbReference>
<dbReference type="CDD" id="cd07012">
    <property type="entry name" value="PBP2_Bug_TTT"/>
    <property type="match status" value="1"/>
</dbReference>
<dbReference type="PIRSF" id="PIRSF017082">
    <property type="entry name" value="YflP"/>
    <property type="match status" value="1"/>
</dbReference>
<organism evidence="3 4">
    <name type="scientific">Ancylobacter koreensis</name>
    <dbReference type="NCBI Taxonomy" id="266121"/>
    <lineage>
        <taxon>Bacteria</taxon>
        <taxon>Pseudomonadati</taxon>
        <taxon>Pseudomonadota</taxon>
        <taxon>Alphaproteobacteria</taxon>
        <taxon>Hyphomicrobiales</taxon>
        <taxon>Xanthobacteraceae</taxon>
        <taxon>Ancylobacter</taxon>
    </lineage>
</organism>
<dbReference type="EMBL" id="JALKCG010000007">
    <property type="protein sequence ID" value="MCK0209451.1"/>
    <property type="molecule type" value="Genomic_DNA"/>
</dbReference>
<dbReference type="Proteomes" id="UP001202867">
    <property type="component" value="Unassembled WGS sequence"/>
</dbReference>
<gene>
    <name evidence="3" type="ORF">MWN33_15565</name>
</gene>
<dbReference type="Pfam" id="PF03401">
    <property type="entry name" value="TctC"/>
    <property type="match status" value="1"/>
</dbReference>
<sequence>MKRQLNRRHLLGAAAALAIAGVSPAFAADFVPTRPLELVVHGGPGSGNDLLARAVVAMIDQAKLSPVRIQVVNKPGGGSTNASSYLLSKKGDPNTLGIFTSVWIIDPLLQEAATTRLNDLTPVARLIFEPALVTVRADSPFQSLGDFIAAAKAKPDQLKQSGGNASSRENILRQQLMGATGTSWAFVSFPSGGERLSALLGGHVDIMILDPSEATELIRGGKIRVLAQIGEKRLPAFKDVPTLAEAGFNVETFAQTRGILGPPDMAPEVVAYYDKLVAKLVALPAWQKYVEENHFISAPLSSAETRKFVVDYEDQIRDLLKQAGMKVVR</sequence>
<dbReference type="PROSITE" id="PS51318">
    <property type="entry name" value="TAT"/>
    <property type="match status" value="1"/>
</dbReference>
<evidence type="ECO:0000256" key="2">
    <source>
        <dbReference type="SAM" id="SignalP"/>
    </source>
</evidence>
<feature type="chain" id="PRO_5045405174" evidence="2">
    <location>
        <begin position="28"/>
        <end position="329"/>
    </location>
</feature>
<keyword evidence="4" id="KW-1185">Reference proteome</keyword>
<proteinExistence type="inferred from homology"/>
<protein>
    <submittedName>
        <fullName evidence="3">Tripartite tricarboxylate transporter substrate binding protein</fullName>
    </submittedName>
</protein>
<comment type="similarity">
    <text evidence="1">Belongs to the UPF0065 (bug) family.</text>
</comment>
<evidence type="ECO:0000256" key="1">
    <source>
        <dbReference type="ARBA" id="ARBA00006987"/>
    </source>
</evidence>
<feature type="signal peptide" evidence="2">
    <location>
        <begin position="1"/>
        <end position="27"/>
    </location>
</feature>
<dbReference type="InterPro" id="IPR042100">
    <property type="entry name" value="Bug_dom1"/>
</dbReference>
<comment type="caution">
    <text evidence="3">The sequence shown here is derived from an EMBL/GenBank/DDBJ whole genome shotgun (WGS) entry which is preliminary data.</text>
</comment>
<reference evidence="4" key="1">
    <citation type="submission" date="2023-07" db="EMBL/GenBank/DDBJ databases">
        <title>Ancylobacter moscoviensis sp. nov., facultatively methylotrophic bacteria from activated sludge and the reclassification of Starkeya novella (Starkey 1934) Kelly et al. 2000 as Ancylobacter novellus comb. nov., Starkeya koreensis Im et al. 2006 as Ancylobacter koreensis comb.nov., Angulomicrobium tetraedrale Vasil'eva et al. 1986 as Ancylobacter tetraedralis comb. nov., Angulomicrobium amanitiforme Fritz et al. 2004 as Ancylobacter amanitiformis comb. nov. and Methylorhabdus multivorans Doronina et al. 1996 as Ancylobacter multivorans comb. nov. and emended description of the genus Ancylobacter.</title>
        <authorList>
            <person name="Doronina N."/>
            <person name="Chemodurova A."/>
            <person name="Grouzdev D."/>
            <person name="Koziaeva V."/>
            <person name="Shi W."/>
            <person name="Wu L."/>
            <person name="Kaparullina E."/>
        </authorList>
    </citation>
    <scope>NUCLEOTIDE SEQUENCE [LARGE SCALE GENOMIC DNA]</scope>
    <source>
        <strain evidence="4">Jip08</strain>
    </source>
</reference>
<dbReference type="InterPro" id="IPR005064">
    <property type="entry name" value="BUG"/>
</dbReference>
<dbReference type="PANTHER" id="PTHR42928">
    <property type="entry name" value="TRICARBOXYLATE-BINDING PROTEIN"/>
    <property type="match status" value="1"/>
</dbReference>
<name>A0ABT0DQ92_9HYPH</name>
<dbReference type="Gene3D" id="3.40.190.150">
    <property type="entry name" value="Bordetella uptake gene, domain 1"/>
    <property type="match status" value="1"/>
</dbReference>
<evidence type="ECO:0000313" key="4">
    <source>
        <dbReference type="Proteomes" id="UP001202867"/>
    </source>
</evidence>
<dbReference type="SUPFAM" id="SSF53850">
    <property type="entry name" value="Periplasmic binding protein-like II"/>
    <property type="match status" value="1"/>
</dbReference>